<sequence>MSKVKRYSVCVDSVQVYTGPIRTAEIVFSALRDAFELSFKDSDSKPVLTMVIRYDLAPYPLDPF</sequence>
<organism evidence="1">
    <name type="scientific">Sigmofec virus UA08Rod_5658</name>
    <dbReference type="NCBI Taxonomy" id="2929434"/>
    <lineage>
        <taxon>Viruses</taxon>
        <taxon>Monodnaviria</taxon>
        <taxon>Sangervirae</taxon>
        <taxon>Phixviricota</taxon>
        <taxon>Malgrandaviricetes</taxon>
        <taxon>Petitvirales</taxon>
        <taxon>Microviridae</taxon>
    </lineage>
</organism>
<evidence type="ECO:0000313" key="1">
    <source>
        <dbReference type="EMBL" id="UPW41051.1"/>
    </source>
</evidence>
<accession>A0A976R594</accession>
<protein>
    <submittedName>
        <fullName evidence="1">Uncharacterized protein</fullName>
    </submittedName>
</protein>
<reference evidence="1" key="1">
    <citation type="submission" date="2022-02" db="EMBL/GenBank/DDBJ databases">
        <title>Towards deciphering the DNA virus diversity associated with rodent species in the families Cricetidae and Heteromyidae.</title>
        <authorList>
            <person name="Lund M."/>
            <person name="Larsen B.B."/>
            <person name="Gryseels S."/>
            <person name="Kraberger S."/>
            <person name="Rowsey D.M."/>
            <person name="Steger L."/>
            <person name="Yule K.M."/>
            <person name="Upham N.S."/>
            <person name="Worobey M."/>
            <person name="Van Doorslaer K."/>
            <person name="Varsani A."/>
        </authorList>
    </citation>
    <scope>NUCLEOTIDE SEQUENCE</scope>
    <source>
        <strain evidence="1">UA08Rod_5658</strain>
    </source>
</reference>
<dbReference type="EMBL" id="OM869537">
    <property type="protein sequence ID" value="UPW41051.1"/>
    <property type="molecule type" value="Genomic_DNA"/>
</dbReference>
<name>A0A976R594_9VIRU</name>
<proteinExistence type="predicted"/>